<dbReference type="Proteomes" id="UP001212411">
    <property type="component" value="Chromosome 3"/>
</dbReference>
<dbReference type="GeneID" id="80877731"/>
<evidence type="ECO:0000313" key="5">
    <source>
        <dbReference type="Proteomes" id="UP001212411"/>
    </source>
</evidence>
<dbReference type="Gene3D" id="1.20.5.1500">
    <property type="match status" value="1"/>
</dbReference>
<feature type="region of interest" description="Disordered" evidence="3">
    <location>
        <begin position="121"/>
        <end position="140"/>
    </location>
</feature>
<name>A0AAF0AYW4_9SCHI</name>
<comment type="similarity">
    <text evidence="1 2">Belongs to the nucleosome assembly protein (NAP) family.</text>
</comment>
<dbReference type="FunFam" id="3.30.1120.90:FF:000003">
    <property type="entry name" value="Nucleosome assembly protein"/>
    <property type="match status" value="1"/>
</dbReference>
<feature type="compositionally biased region" description="Acidic residues" evidence="3">
    <location>
        <begin position="336"/>
        <end position="350"/>
    </location>
</feature>
<keyword evidence="5" id="KW-1185">Reference proteome</keyword>
<accession>A0AAF0AYW4</accession>
<protein>
    <submittedName>
        <fullName evidence="4">Histone H2A-H2B chaperone Nap1</fullName>
    </submittedName>
</protein>
<feature type="region of interest" description="Disordered" evidence="3">
    <location>
        <begin position="336"/>
        <end position="386"/>
    </location>
</feature>
<proteinExistence type="inferred from homology"/>
<dbReference type="SUPFAM" id="SSF143113">
    <property type="entry name" value="NAP-like"/>
    <property type="match status" value="1"/>
</dbReference>
<evidence type="ECO:0000313" key="4">
    <source>
        <dbReference type="EMBL" id="WBW75335.1"/>
    </source>
</evidence>
<feature type="compositionally biased region" description="Acidic residues" evidence="3">
    <location>
        <begin position="358"/>
        <end position="371"/>
    </location>
</feature>
<feature type="compositionally biased region" description="Polar residues" evidence="3">
    <location>
        <begin position="18"/>
        <end position="32"/>
    </location>
</feature>
<evidence type="ECO:0000256" key="1">
    <source>
        <dbReference type="ARBA" id="ARBA00009947"/>
    </source>
</evidence>
<evidence type="ECO:0000256" key="3">
    <source>
        <dbReference type="SAM" id="MobiDB-lite"/>
    </source>
</evidence>
<dbReference type="EMBL" id="CP115613">
    <property type="protein sequence ID" value="WBW75335.1"/>
    <property type="molecule type" value="Genomic_DNA"/>
</dbReference>
<dbReference type="RefSeq" id="XP_056039578.1">
    <property type="nucleotide sequence ID" value="XM_056183042.1"/>
</dbReference>
<dbReference type="GO" id="GO:0005634">
    <property type="term" value="C:nucleus"/>
    <property type="evidence" value="ECO:0007669"/>
    <property type="project" value="InterPro"/>
</dbReference>
<sequence length="386" mass="44517">MVEKVDIKNRSGKMSAAPTPQNTPSSANNTTFGVKEPQFKTIDEGDEDLEAIDGRLDSLRNLTSQRISELPTSVQKRISSLKGLQKQYSSLELQFQRELFELEKTFAKKYGPLFERRRELVHGEKEPSEEEIKKGIPEGEEVSKALEGKNQKDQQMKGIPEFWLTAMKNVLSLSEMITPEDEKALRHLIDVRLVYMEKPGFQLQFEFEENPFFSNKVLTKSYYYLEETGASNVFMYGSAKGDEIQWRPNADLTIRTVVKKQRNKNTKQTRTVKVSEPRDSFFNFFSPPQMEDEEEENPGLDELLELDYQIGEDFKEKLIPRAVDWFTGEALEDYDEFGDLDVEDDDEDAESSSNENFSDSEDDSSENEDEDRTAHSKQNPAECRQQ</sequence>
<dbReference type="AlphaFoldDB" id="A0AAF0AYW4"/>
<dbReference type="PANTHER" id="PTHR11875">
    <property type="entry name" value="TESTIS-SPECIFIC Y-ENCODED PROTEIN"/>
    <property type="match status" value="1"/>
</dbReference>
<dbReference type="InterPro" id="IPR037231">
    <property type="entry name" value="NAP-like_sf"/>
</dbReference>
<dbReference type="KEGG" id="som:SOMG_04255"/>
<reference evidence="4 5" key="1">
    <citation type="journal article" date="2023" name="G3 (Bethesda)">
        <title>A high-quality reference genome for the fission yeast Schizosaccharomyces osmophilus.</title>
        <authorList>
            <person name="Jia G.S."/>
            <person name="Zhang W.C."/>
            <person name="Liang Y."/>
            <person name="Liu X.H."/>
            <person name="Rhind N."/>
            <person name="Pidoux A."/>
            <person name="Brysch-Herzberg M."/>
            <person name="Du L.L."/>
        </authorList>
    </citation>
    <scope>NUCLEOTIDE SEQUENCE [LARGE SCALE GENOMIC DNA]</scope>
    <source>
        <strain evidence="4 5">CBS 15793</strain>
    </source>
</reference>
<gene>
    <name evidence="4" type="primary">nap1</name>
    <name evidence="4" type="ORF">SOMG_04255</name>
</gene>
<feature type="compositionally biased region" description="Polar residues" evidence="3">
    <location>
        <begin position="376"/>
        <end position="386"/>
    </location>
</feature>
<evidence type="ECO:0000256" key="2">
    <source>
        <dbReference type="RuleBase" id="RU003876"/>
    </source>
</evidence>
<organism evidence="4 5">
    <name type="scientific">Schizosaccharomyces osmophilus</name>
    <dbReference type="NCBI Taxonomy" id="2545709"/>
    <lineage>
        <taxon>Eukaryota</taxon>
        <taxon>Fungi</taxon>
        <taxon>Dikarya</taxon>
        <taxon>Ascomycota</taxon>
        <taxon>Taphrinomycotina</taxon>
        <taxon>Schizosaccharomycetes</taxon>
        <taxon>Schizosaccharomycetales</taxon>
        <taxon>Schizosaccharomycetaceae</taxon>
        <taxon>Schizosaccharomyces</taxon>
    </lineage>
</organism>
<dbReference type="InterPro" id="IPR002164">
    <property type="entry name" value="NAP_family"/>
</dbReference>
<dbReference type="Gene3D" id="3.30.1120.90">
    <property type="entry name" value="Nucleosome assembly protein"/>
    <property type="match status" value="1"/>
</dbReference>
<dbReference type="GO" id="GO:0006334">
    <property type="term" value="P:nucleosome assembly"/>
    <property type="evidence" value="ECO:0007669"/>
    <property type="project" value="InterPro"/>
</dbReference>
<feature type="region of interest" description="Disordered" evidence="3">
    <location>
        <begin position="1"/>
        <end position="36"/>
    </location>
</feature>
<dbReference type="Pfam" id="PF00956">
    <property type="entry name" value="NAP"/>
    <property type="match status" value="1"/>
</dbReference>
<dbReference type="FunFam" id="1.20.5.1500:FF:000001">
    <property type="entry name" value="Nucleosome assembly protein 1-like 1"/>
    <property type="match status" value="1"/>
</dbReference>